<gene>
    <name evidence="1" type="ORF">OZZ17_01670</name>
</gene>
<dbReference type="Proteomes" id="UP001079535">
    <property type="component" value="Unassembled WGS sequence"/>
</dbReference>
<evidence type="ECO:0000313" key="1">
    <source>
        <dbReference type="EMBL" id="MCZ0666250.1"/>
    </source>
</evidence>
<evidence type="ECO:0000313" key="2">
    <source>
        <dbReference type="Proteomes" id="UP001079535"/>
    </source>
</evidence>
<comment type="caution">
    <text evidence="1">The sequence shown here is derived from an EMBL/GenBank/DDBJ whole genome shotgun (WGS) entry which is preliminary data.</text>
</comment>
<reference evidence="1" key="1">
    <citation type="submission" date="2022-11" db="EMBL/GenBank/DDBJ databases">
        <title>Temperate bacteriophages infecting mucin-degrading bacterium Ruminococcus gnavus from the human gut.</title>
        <authorList>
            <person name="Buttimer C."/>
        </authorList>
    </citation>
    <scope>NUCLEOTIDE SEQUENCE</scope>
    <source>
        <strain evidence="1">CCUG 49994</strain>
    </source>
</reference>
<dbReference type="AlphaFoldDB" id="A0A9Q4EX30"/>
<organism evidence="1 2">
    <name type="scientific">Mediterraneibacter gnavus</name>
    <name type="common">Ruminococcus gnavus</name>
    <dbReference type="NCBI Taxonomy" id="33038"/>
    <lineage>
        <taxon>Bacteria</taxon>
        <taxon>Bacillati</taxon>
        <taxon>Bacillota</taxon>
        <taxon>Clostridia</taxon>
        <taxon>Lachnospirales</taxon>
        <taxon>Lachnospiraceae</taxon>
        <taxon>Mediterraneibacter</taxon>
    </lineage>
</organism>
<sequence>MGIFRKREGFVTKGNRQIQNSDTPGAQQTIIKGLDHYSNQILEALNGYPADDAALIVVSLRNLADGIQKQNPASKVLIDYINKNFKKPEISIDEKVEKTKKR</sequence>
<name>A0A9Q4EX30_MEDGN</name>
<accession>A0A9Q4EX30</accession>
<proteinExistence type="predicted"/>
<dbReference type="RefSeq" id="WP_268803269.1">
    <property type="nucleotide sequence ID" value="NZ_JAPRAY010000002.1"/>
</dbReference>
<dbReference type="EMBL" id="JAPRAY010000002">
    <property type="protein sequence ID" value="MCZ0666250.1"/>
    <property type="molecule type" value="Genomic_DNA"/>
</dbReference>
<protein>
    <submittedName>
        <fullName evidence="1">Uncharacterized protein</fullName>
    </submittedName>
</protein>